<protein>
    <submittedName>
        <fullName evidence="3">THUMP domain-containing protein</fullName>
    </submittedName>
</protein>
<evidence type="ECO:0000313" key="1">
    <source>
        <dbReference type="EMBL" id="VDO58657.1"/>
    </source>
</evidence>
<name>A0A0N4WWC9_HAEPC</name>
<reference evidence="3" key="1">
    <citation type="submission" date="2017-02" db="UniProtKB">
        <authorList>
            <consortium name="WormBaseParasite"/>
        </authorList>
    </citation>
    <scope>IDENTIFICATION</scope>
</reference>
<dbReference type="WBParaSite" id="HPLM_0001605301-mRNA-1">
    <property type="protein sequence ID" value="HPLM_0001605301-mRNA-1"/>
    <property type="gene ID" value="HPLM_0001605301"/>
</dbReference>
<organism evidence="3">
    <name type="scientific">Haemonchus placei</name>
    <name type="common">Barber's pole worm</name>
    <dbReference type="NCBI Taxonomy" id="6290"/>
    <lineage>
        <taxon>Eukaryota</taxon>
        <taxon>Metazoa</taxon>
        <taxon>Ecdysozoa</taxon>
        <taxon>Nematoda</taxon>
        <taxon>Chromadorea</taxon>
        <taxon>Rhabditida</taxon>
        <taxon>Rhabditina</taxon>
        <taxon>Rhabditomorpha</taxon>
        <taxon>Strongyloidea</taxon>
        <taxon>Trichostrongylidae</taxon>
        <taxon>Haemonchus</taxon>
    </lineage>
</organism>
<keyword evidence="2" id="KW-1185">Reference proteome</keyword>
<evidence type="ECO:0000313" key="3">
    <source>
        <dbReference type="WBParaSite" id="HPLM_0001605301-mRNA-1"/>
    </source>
</evidence>
<accession>A0A0N4WWC9</accession>
<reference evidence="1 2" key="2">
    <citation type="submission" date="2018-11" db="EMBL/GenBank/DDBJ databases">
        <authorList>
            <consortium name="Pathogen Informatics"/>
        </authorList>
    </citation>
    <scope>NUCLEOTIDE SEQUENCE [LARGE SCALE GENOMIC DNA]</scope>
    <source>
        <strain evidence="1 2">MHpl1</strain>
    </source>
</reference>
<dbReference type="AlphaFoldDB" id="A0A0N4WWC9"/>
<dbReference type="EMBL" id="UZAF01019246">
    <property type="protein sequence ID" value="VDO58657.1"/>
    <property type="molecule type" value="Genomic_DNA"/>
</dbReference>
<evidence type="ECO:0000313" key="2">
    <source>
        <dbReference type="Proteomes" id="UP000268014"/>
    </source>
</evidence>
<sequence length="94" mass="10680">MKVKSVGTMQDELSFIEDDKDRTTKIGFSASKVKVVIEAVRKCNTVFNHKTPAVIFLEHLEEPSLLISILFCKCYIDDEFIIGTVKKISRKQVS</sequence>
<dbReference type="Proteomes" id="UP000268014">
    <property type="component" value="Unassembled WGS sequence"/>
</dbReference>
<proteinExistence type="predicted"/>
<gene>
    <name evidence="1" type="ORF">HPLM_LOCUS16045</name>
</gene>